<proteinExistence type="predicted"/>
<reference evidence="1" key="1">
    <citation type="submission" date="2021-02" db="EMBL/GenBank/DDBJ databases">
        <authorList>
            <consortium name="DOE Joint Genome Institute"/>
            <person name="Ahrendt S."/>
            <person name="Looney B.P."/>
            <person name="Miyauchi S."/>
            <person name="Morin E."/>
            <person name="Drula E."/>
            <person name="Courty P.E."/>
            <person name="Chicoki N."/>
            <person name="Fauchery L."/>
            <person name="Kohler A."/>
            <person name="Kuo A."/>
            <person name="Labutti K."/>
            <person name="Pangilinan J."/>
            <person name="Lipzen A."/>
            <person name="Riley R."/>
            <person name="Andreopoulos W."/>
            <person name="He G."/>
            <person name="Johnson J."/>
            <person name="Barry K.W."/>
            <person name="Grigoriev I.V."/>
            <person name="Nagy L."/>
            <person name="Hibbett D."/>
            <person name="Henrissat B."/>
            <person name="Matheny P.B."/>
            <person name="Labbe J."/>
            <person name="Martin F."/>
        </authorList>
    </citation>
    <scope>NUCLEOTIDE SEQUENCE</scope>
    <source>
        <strain evidence="1">FP105234-sp</strain>
    </source>
</reference>
<evidence type="ECO:0000313" key="2">
    <source>
        <dbReference type="Proteomes" id="UP000814033"/>
    </source>
</evidence>
<accession>A0ACB8RCZ9</accession>
<sequence length="498" mass="56135">MAQLWLHLNFFDIAAGLCILTLVLFVSRRMRSQQFHLRFPPGPKRLPLVGNLFDLPQSHEWRTYRKWAQDYGWDVLHCDVFGSHLLVVNSAAAAEDLFDKRASLYSDRPQMRALNEILGFDWELAFMRFGDGWRRLRAQFHTHFQPAAAVRYRVTEARAVHDLLRRLHDSPDEFMQHLKHMSGEIFMSIGYGIQVESHNDPFVNTADKALQALAVAGSPRGLILDLLPFLNYMPAWFPGAGFKAERKNWHNHIAEMANAPFERVREAVANGNGEVNIAATILQQGRQQDSAVAERLARQLPASMYLAGMDTIVSSLASFLVAMVLHPEAQRKAQQELDVVLLGKRLPTFDDQAELPYVSAVAKEILRWRPAVPMGLPHSVVADDTYKGHYIPAGTTILGNVWAILHDEDVYTNPDVFMPERFLDPSTPDPEAAFGFGKRKCPGRFMATDTLFIAIASILATFDITPSGGDPEFLDRYTSGIISYPLPFKCSLHPRSKV</sequence>
<protein>
    <submittedName>
        <fullName evidence="1">Cytochrome P450</fullName>
    </submittedName>
</protein>
<organism evidence="1 2">
    <name type="scientific">Auriscalpium vulgare</name>
    <dbReference type="NCBI Taxonomy" id="40419"/>
    <lineage>
        <taxon>Eukaryota</taxon>
        <taxon>Fungi</taxon>
        <taxon>Dikarya</taxon>
        <taxon>Basidiomycota</taxon>
        <taxon>Agaricomycotina</taxon>
        <taxon>Agaricomycetes</taxon>
        <taxon>Russulales</taxon>
        <taxon>Auriscalpiaceae</taxon>
        <taxon>Auriscalpium</taxon>
    </lineage>
</organism>
<gene>
    <name evidence="1" type="ORF">FA95DRAFT_1564816</name>
</gene>
<reference evidence="1" key="2">
    <citation type="journal article" date="2022" name="New Phytol.">
        <title>Evolutionary transition to the ectomycorrhizal habit in the genomes of a hyperdiverse lineage of mushroom-forming fungi.</title>
        <authorList>
            <person name="Looney B."/>
            <person name="Miyauchi S."/>
            <person name="Morin E."/>
            <person name="Drula E."/>
            <person name="Courty P.E."/>
            <person name="Kohler A."/>
            <person name="Kuo A."/>
            <person name="LaButti K."/>
            <person name="Pangilinan J."/>
            <person name="Lipzen A."/>
            <person name="Riley R."/>
            <person name="Andreopoulos W."/>
            <person name="He G."/>
            <person name="Johnson J."/>
            <person name="Nolan M."/>
            <person name="Tritt A."/>
            <person name="Barry K.W."/>
            <person name="Grigoriev I.V."/>
            <person name="Nagy L.G."/>
            <person name="Hibbett D."/>
            <person name="Henrissat B."/>
            <person name="Matheny P.B."/>
            <person name="Labbe J."/>
            <person name="Martin F.M."/>
        </authorList>
    </citation>
    <scope>NUCLEOTIDE SEQUENCE</scope>
    <source>
        <strain evidence="1">FP105234-sp</strain>
    </source>
</reference>
<name>A0ACB8RCZ9_9AGAM</name>
<evidence type="ECO:0000313" key="1">
    <source>
        <dbReference type="EMBL" id="KAI0041989.1"/>
    </source>
</evidence>
<dbReference type="Proteomes" id="UP000814033">
    <property type="component" value="Unassembled WGS sequence"/>
</dbReference>
<dbReference type="EMBL" id="MU276090">
    <property type="protein sequence ID" value="KAI0041989.1"/>
    <property type="molecule type" value="Genomic_DNA"/>
</dbReference>
<comment type="caution">
    <text evidence="1">The sequence shown here is derived from an EMBL/GenBank/DDBJ whole genome shotgun (WGS) entry which is preliminary data.</text>
</comment>
<keyword evidence="2" id="KW-1185">Reference proteome</keyword>